<feature type="transmembrane region" description="Helical" evidence="1">
    <location>
        <begin position="12"/>
        <end position="34"/>
    </location>
</feature>
<organism evidence="2 3">
    <name type="scientific">[Clostridium] aminophilum</name>
    <dbReference type="NCBI Taxonomy" id="1526"/>
    <lineage>
        <taxon>Bacteria</taxon>
        <taxon>Bacillati</taxon>
        <taxon>Bacillota</taxon>
        <taxon>Clostridia</taxon>
        <taxon>Lachnospirales</taxon>
        <taxon>Lachnospiraceae</taxon>
    </lineage>
</organism>
<name>A0A1I6JCR8_9FIRM</name>
<sequence>MHNENRSRKGYTLVELLIVIAIIGVMIAICVPIFRSRLEKSRRAVDLANARSIRAVLANIVNADEFDYRGAKHGDKKEIGFWVLVTRDPSSGPSSDYSGRTVYCCAETDVIIDGEPTKTAEGTRFHNQGVEDAMKAAGLNLDTLSVKASNTTVNGIGGWDWYLVEYGWNDVSEEYDFRIYSGSKKESASWAKHPNPTNIELYLNRQNS</sequence>
<dbReference type="AlphaFoldDB" id="A0A1I6JCR8"/>
<keyword evidence="1" id="KW-0472">Membrane</keyword>
<protein>
    <submittedName>
        <fullName evidence="2">Prepilin-type N-terminal cleavage/methylation domain-containing protein</fullName>
    </submittedName>
</protein>
<dbReference type="Gene3D" id="3.30.700.10">
    <property type="entry name" value="Glycoprotein, Type 4 Pilin"/>
    <property type="match status" value="1"/>
</dbReference>
<evidence type="ECO:0000256" key="1">
    <source>
        <dbReference type="SAM" id="Phobius"/>
    </source>
</evidence>
<evidence type="ECO:0000313" key="3">
    <source>
        <dbReference type="Proteomes" id="UP000214760"/>
    </source>
</evidence>
<gene>
    <name evidence="2" type="ORF">SAMN02910262_01397</name>
</gene>
<keyword evidence="1" id="KW-1133">Transmembrane helix</keyword>
<dbReference type="InterPro" id="IPR045584">
    <property type="entry name" value="Pilin-like"/>
</dbReference>
<dbReference type="Pfam" id="PF07963">
    <property type="entry name" value="N_methyl"/>
    <property type="match status" value="1"/>
</dbReference>
<dbReference type="InterPro" id="IPR012902">
    <property type="entry name" value="N_methyl_site"/>
</dbReference>
<proteinExistence type="predicted"/>
<evidence type="ECO:0000313" key="2">
    <source>
        <dbReference type="EMBL" id="SFR76803.1"/>
    </source>
</evidence>
<dbReference type="RefSeq" id="WP_051684644.1">
    <property type="nucleotide sequence ID" value="NZ_FOZC01000007.1"/>
</dbReference>
<keyword evidence="1" id="KW-0812">Transmembrane</keyword>
<accession>A0A1I6JCR8</accession>
<dbReference type="NCBIfam" id="TIGR02532">
    <property type="entry name" value="IV_pilin_GFxxxE"/>
    <property type="match status" value="1"/>
</dbReference>
<dbReference type="PROSITE" id="PS00409">
    <property type="entry name" value="PROKAR_NTER_METHYL"/>
    <property type="match status" value="1"/>
</dbReference>
<dbReference type="SUPFAM" id="SSF54523">
    <property type="entry name" value="Pili subunits"/>
    <property type="match status" value="1"/>
</dbReference>
<dbReference type="Proteomes" id="UP000214760">
    <property type="component" value="Unassembled WGS sequence"/>
</dbReference>
<reference evidence="2 3" key="1">
    <citation type="submission" date="2016-10" db="EMBL/GenBank/DDBJ databases">
        <authorList>
            <person name="de Groot N.N."/>
        </authorList>
    </citation>
    <scope>NUCLEOTIDE SEQUENCE [LARGE SCALE GENOMIC DNA]</scope>
    <source>
        <strain evidence="2 3">F</strain>
    </source>
</reference>
<dbReference type="EMBL" id="FOZC01000007">
    <property type="protein sequence ID" value="SFR76803.1"/>
    <property type="molecule type" value="Genomic_DNA"/>
</dbReference>